<accession>A0A6B8RX22</accession>
<proteinExistence type="predicted"/>
<name>A0A6B8RX22_9BACL</name>
<feature type="domain" description="Pvc16 N-terminal" evidence="1">
    <location>
        <begin position="12"/>
        <end position="179"/>
    </location>
</feature>
<sequence>MAQYTVIADVGITIVQLLRDNMVNEPIQQPEFIGLSHPNDKGDLSLSLFLYSVKESADRQTQMLSRGQSTLQYPPLTVELFYMLTAHSAAELQTRALDEQRILGKALQVLYDNSIIKGQALQGSLADTNEELRIVMENLPLDTLISLFPNSPYKLSVCFSVGPVYIDSTRIKATKRVVERDISITG</sequence>
<evidence type="ECO:0000313" key="2">
    <source>
        <dbReference type="EMBL" id="QGR00146.1"/>
    </source>
</evidence>
<dbReference type="EMBL" id="CP034235">
    <property type="protein sequence ID" value="QGR00146.1"/>
    <property type="molecule type" value="Genomic_DNA"/>
</dbReference>
<protein>
    <submittedName>
        <fullName evidence="2">DUF4255 domain-containing protein</fullName>
    </submittedName>
</protein>
<keyword evidence="3" id="KW-1185">Reference proteome</keyword>
<dbReference type="InterPro" id="IPR025351">
    <property type="entry name" value="Pvc16_N"/>
</dbReference>
<dbReference type="AlphaFoldDB" id="A0A6B8RX22"/>
<organism evidence="2 3">
    <name type="scientific">Paenibacillus psychroresistens</name>
    <dbReference type="NCBI Taxonomy" id="1778678"/>
    <lineage>
        <taxon>Bacteria</taxon>
        <taxon>Bacillati</taxon>
        <taxon>Bacillota</taxon>
        <taxon>Bacilli</taxon>
        <taxon>Bacillales</taxon>
        <taxon>Paenibacillaceae</taxon>
        <taxon>Paenibacillus</taxon>
    </lineage>
</organism>
<evidence type="ECO:0000259" key="1">
    <source>
        <dbReference type="Pfam" id="PF14065"/>
    </source>
</evidence>
<dbReference type="OrthoDB" id="2651753at2"/>
<dbReference type="KEGG" id="ppsc:EHS13_18090"/>
<evidence type="ECO:0000313" key="3">
    <source>
        <dbReference type="Proteomes" id="UP000426246"/>
    </source>
</evidence>
<gene>
    <name evidence="2" type="ORF">EHS13_18090</name>
</gene>
<dbReference type="Pfam" id="PF14065">
    <property type="entry name" value="Pvc16_N"/>
    <property type="match status" value="1"/>
</dbReference>
<reference evidence="3" key="1">
    <citation type="submission" date="2018-11" db="EMBL/GenBank/DDBJ databases">
        <title>Complete genome sequence of Paenibacillus sp. ML311-T8.</title>
        <authorList>
            <person name="Nam Y.-D."/>
            <person name="Kang J."/>
            <person name="Chung W.-H."/>
            <person name="Park Y.S."/>
        </authorList>
    </citation>
    <scope>NUCLEOTIDE SEQUENCE [LARGE SCALE GENOMIC DNA]</scope>
    <source>
        <strain evidence="3">ML311-T8</strain>
    </source>
</reference>
<dbReference type="Proteomes" id="UP000426246">
    <property type="component" value="Chromosome"/>
</dbReference>